<dbReference type="Proteomes" id="UP000195378">
    <property type="component" value="Chromosome"/>
</dbReference>
<gene>
    <name evidence="1" type="ORF">B7R82_06755</name>
</gene>
<proteinExistence type="predicted"/>
<evidence type="ECO:0000313" key="1">
    <source>
        <dbReference type="EMBL" id="ARU19706.1"/>
    </source>
</evidence>
<accession>A0A1Y0F8T5</accession>
<organism evidence="1 2">
    <name type="scientific">Ligilactobacillus salivarius</name>
    <dbReference type="NCBI Taxonomy" id="1624"/>
    <lineage>
        <taxon>Bacteria</taxon>
        <taxon>Bacillati</taxon>
        <taxon>Bacillota</taxon>
        <taxon>Bacilli</taxon>
        <taxon>Lactobacillales</taxon>
        <taxon>Lactobacillaceae</taxon>
        <taxon>Ligilactobacillus</taxon>
    </lineage>
</organism>
<dbReference type="AlphaFoldDB" id="A0A1Y0F8T5"/>
<reference evidence="1 2" key="1">
    <citation type="submission" date="2017-04" db="EMBL/GenBank/DDBJ databases">
        <title>Complete genome sequence of Lactobacillus salivarius ZLS006, a probiotic strain isolated from healthy piglet.</title>
        <authorList>
            <person name="Zhang D."/>
        </authorList>
    </citation>
    <scope>NUCLEOTIDE SEQUENCE [LARGE SCALE GENOMIC DNA]</scope>
    <source>
        <strain evidence="1 2">ZLS006</strain>
    </source>
</reference>
<sequence>MMTINGIPTSDKNIIAIYNLLLNATLENPIRTSYLKAATGLNERTIRDRINRLVFDYGIPAGTTRTQNAGYFIAKTEEELKAIYLPILAQGKEELRRVSKLKENFTNWNKEEQ</sequence>
<dbReference type="EMBL" id="CP020858">
    <property type="protein sequence ID" value="ARU19706.1"/>
    <property type="molecule type" value="Genomic_DNA"/>
</dbReference>
<name>A0A1Y0F8T5_9LACO</name>
<evidence type="ECO:0000313" key="2">
    <source>
        <dbReference type="Proteomes" id="UP000195378"/>
    </source>
</evidence>
<protein>
    <submittedName>
        <fullName evidence="1">Uncharacterized protein</fullName>
    </submittedName>
</protein>